<protein>
    <submittedName>
        <fullName evidence="1">Uncharacterized protein</fullName>
    </submittedName>
</protein>
<reference evidence="1 2" key="1">
    <citation type="journal article" date="2016" name="Antonie Van Leeuwenhoek">
        <title>Photobacterium sanguinicancri sp. nov. isolated from marine animals.</title>
        <authorList>
            <person name="Gomez-Gil B."/>
            <person name="Roque A."/>
            <person name="Rotllant G."/>
            <person name="Romalde J.L."/>
            <person name="Doce A."/>
            <person name="Eggermont M."/>
            <person name="Defoirdt T."/>
        </authorList>
    </citation>
    <scope>NUCLEOTIDE SEQUENCE [LARGE SCALE GENOMIC DNA]</scope>
    <source>
        <strain evidence="1 2">CAIM 1827</strain>
    </source>
</reference>
<proteinExistence type="predicted"/>
<accession>A0ABX4FRB8</accession>
<dbReference type="RefSeq" id="WP_205049238.1">
    <property type="nucleotide sequence ID" value="NZ_NOIF01000387.1"/>
</dbReference>
<evidence type="ECO:0000313" key="2">
    <source>
        <dbReference type="Proteomes" id="UP000215999"/>
    </source>
</evidence>
<dbReference type="Proteomes" id="UP000215999">
    <property type="component" value="Unassembled WGS sequence"/>
</dbReference>
<keyword evidence="2" id="KW-1185">Reference proteome</keyword>
<gene>
    <name evidence="1" type="ORF">ASV53_24185</name>
</gene>
<comment type="caution">
    <text evidence="1">The sequence shown here is derived from an EMBL/GenBank/DDBJ whole genome shotgun (WGS) entry which is preliminary data.</text>
</comment>
<organism evidence="1 2">
    <name type="scientific">Photobacterium sanguinicancri</name>
    <dbReference type="NCBI Taxonomy" id="875932"/>
    <lineage>
        <taxon>Bacteria</taxon>
        <taxon>Pseudomonadati</taxon>
        <taxon>Pseudomonadota</taxon>
        <taxon>Gammaproteobacteria</taxon>
        <taxon>Vibrionales</taxon>
        <taxon>Vibrionaceae</taxon>
        <taxon>Photobacterium</taxon>
    </lineage>
</organism>
<feature type="non-terminal residue" evidence="1">
    <location>
        <position position="69"/>
    </location>
</feature>
<sequence length="69" mass="7730">MLFKAGMTCLTQQNQTNDNRWKKSAVSCGAKEAQPWVPSLHTAITPYTEELDTFLLCCEVSHQILSEAN</sequence>
<name>A0ABX4FRB8_9GAMM</name>
<dbReference type="EMBL" id="NOIF01000387">
    <property type="protein sequence ID" value="OZS41356.1"/>
    <property type="molecule type" value="Genomic_DNA"/>
</dbReference>
<evidence type="ECO:0000313" key="1">
    <source>
        <dbReference type="EMBL" id="OZS41356.1"/>
    </source>
</evidence>